<dbReference type="OrthoDB" id="5979581at2759"/>
<dbReference type="GO" id="GO:0004674">
    <property type="term" value="F:protein serine/threonine kinase activity"/>
    <property type="evidence" value="ECO:0007669"/>
    <property type="project" value="UniProtKB-KW"/>
</dbReference>
<evidence type="ECO:0000256" key="4">
    <source>
        <dbReference type="ARBA" id="ARBA00022741"/>
    </source>
</evidence>
<keyword evidence="2" id="KW-0723">Serine/threonine-protein kinase</keyword>
<keyword evidence="5" id="KW-0418">Kinase</keyword>
<sequence length="415" mass="46907">MTPASFRCSCTSAALKSIWVSPYHTLWGRRSIRPLAQTTTRFFQLPTIRQSNPKVFPGFELSLLTQENIQPARTYEPKAIYTYPAVGGGQDPPLNDRYHLVTRVGYGPTATVWLAIDLMNPERTELVVLKIYIVQHILTKFEKSLAPRKYPRSEYPYRKVLDNFEIEGPEGKHICVVHQEPGLDLSQMSKGEKVSLDEMRSSIRQHLIMMDYLHTDCQTTARVDPVKYKEAYPMADMESDELGTKLLPGDGIPLIMDYADADFIVGLVPKHGRSPEEILNSPLNYKIDSWAVAITAWDHVSSRNLINGRNEEGAFDDRVHIAELVALIGPPSPEFCKKMPLGSLLWDGKGQWTGQVPIPDRKLEDLASGEIDGEDLDGFLEWMRKALQWDPEDRPTALGLMRHAWMTRGTESEGA</sequence>
<dbReference type="AlphaFoldDB" id="A0A9W4I887"/>
<evidence type="ECO:0000313" key="11">
    <source>
        <dbReference type="Proteomes" id="UP001153618"/>
    </source>
</evidence>
<organism evidence="10 11">
    <name type="scientific">Penicillium olsonii</name>
    <dbReference type="NCBI Taxonomy" id="99116"/>
    <lineage>
        <taxon>Eukaryota</taxon>
        <taxon>Fungi</taxon>
        <taxon>Dikarya</taxon>
        <taxon>Ascomycota</taxon>
        <taxon>Pezizomycotina</taxon>
        <taxon>Eurotiomycetes</taxon>
        <taxon>Eurotiomycetidae</taxon>
        <taxon>Eurotiales</taxon>
        <taxon>Aspergillaceae</taxon>
        <taxon>Penicillium</taxon>
    </lineage>
</organism>
<dbReference type="EC" id="2.7.11.1" evidence="1"/>
<dbReference type="SMART" id="SM00220">
    <property type="entry name" value="S_TKc"/>
    <property type="match status" value="1"/>
</dbReference>
<feature type="domain" description="Protein kinase" evidence="9">
    <location>
        <begin position="98"/>
        <end position="406"/>
    </location>
</feature>
<dbReference type="PROSITE" id="PS50011">
    <property type="entry name" value="PROTEIN_KINASE_DOM"/>
    <property type="match status" value="1"/>
</dbReference>
<keyword evidence="6" id="KW-0067">ATP-binding</keyword>
<dbReference type="Proteomes" id="UP001153618">
    <property type="component" value="Unassembled WGS sequence"/>
</dbReference>
<dbReference type="PANTHER" id="PTHR47634">
    <property type="entry name" value="PROTEIN KINASE DOMAIN-CONTAINING PROTEIN-RELATED"/>
    <property type="match status" value="1"/>
</dbReference>
<dbReference type="GO" id="GO:0050684">
    <property type="term" value="P:regulation of mRNA processing"/>
    <property type="evidence" value="ECO:0007669"/>
    <property type="project" value="TreeGrafter"/>
</dbReference>
<dbReference type="Gene3D" id="3.30.200.20">
    <property type="entry name" value="Phosphorylase Kinase, domain 1"/>
    <property type="match status" value="1"/>
</dbReference>
<dbReference type="GO" id="GO:0005634">
    <property type="term" value="C:nucleus"/>
    <property type="evidence" value="ECO:0007669"/>
    <property type="project" value="TreeGrafter"/>
</dbReference>
<dbReference type="GO" id="GO:0005737">
    <property type="term" value="C:cytoplasm"/>
    <property type="evidence" value="ECO:0007669"/>
    <property type="project" value="TreeGrafter"/>
</dbReference>
<evidence type="ECO:0000256" key="5">
    <source>
        <dbReference type="ARBA" id="ARBA00022777"/>
    </source>
</evidence>
<evidence type="ECO:0000256" key="7">
    <source>
        <dbReference type="ARBA" id="ARBA00047899"/>
    </source>
</evidence>
<proteinExistence type="predicted"/>
<dbReference type="InterPro" id="IPR051334">
    <property type="entry name" value="SRPK"/>
</dbReference>
<dbReference type="EMBL" id="CAJVOS010000082">
    <property type="protein sequence ID" value="CAG8259617.1"/>
    <property type="molecule type" value="Genomic_DNA"/>
</dbReference>
<reference evidence="10" key="1">
    <citation type="submission" date="2021-07" db="EMBL/GenBank/DDBJ databases">
        <authorList>
            <person name="Branca A.L. A."/>
        </authorList>
    </citation>
    <scope>NUCLEOTIDE SEQUENCE</scope>
</reference>
<name>A0A9W4I887_PENOL</name>
<dbReference type="Gene3D" id="1.10.510.10">
    <property type="entry name" value="Transferase(Phosphotransferase) domain 1"/>
    <property type="match status" value="2"/>
</dbReference>
<evidence type="ECO:0000259" key="9">
    <source>
        <dbReference type="PROSITE" id="PS50011"/>
    </source>
</evidence>
<dbReference type="SUPFAM" id="SSF56112">
    <property type="entry name" value="Protein kinase-like (PK-like)"/>
    <property type="match status" value="1"/>
</dbReference>
<evidence type="ECO:0000256" key="6">
    <source>
        <dbReference type="ARBA" id="ARBA00022840"/>
    </source>
</evidence>
<comment type="caution">
    <text evidence="10">The sequence shown here is derived from an EMBL/GenBank/DDBJ whole genome shotgun (WGS) entry which is preliminary data.</text>
</comment>
<keyword evidence="11" id="KW-1185">Reference proteome</keyword>
<comment type="catalytic activity">
    <reaction evidence="7">
        <text>L-threonyl-[protein] + ATP = O-phospho-L-threonyl-[protein] + ADP + H(+)</text>
        <dbReference type="Rhea" id="RHEA:46608"/>
        <dbReference type="Rhea" id="RHEA-COMP:11060"/>
        <dbReference type="Rhea" id="RHEA-COMP:11605"/>
        <dbReference type="ChEBI" id="CHEBI:15378"/>
        <dbReference type="ChEBI" id="CHEBI:30013"/>
        <dbReference type="ChEBI" id="CHEBI:30616"/>
        <dbReference type="ChEBI" id="CHEBI:61977"/>
        <dbReference type="ChEBI" id="CHEBI:456216"/>
        <dbReference type="EC" id="2.7.11.1"/>
    </reaction>
</comment>
<accession>A0A9W4I887</accession>
<keyword evidence="4" id="KW-0547">Nucleotide-binding</keyword>
<dbReference type="GO" id="GO:0005524">
    <property type="term" value="F:ATP binding"/>
    <property type="evidence" value="ECO:0007669"/>
    <property type="project" value="UniProtKB-KW"/>
</dbReference>
<comment type="catalytic activity">
    <reaction evidence="8">
        <text>L-seryl-[protein] + ATP = O-phospho-L-seryl-[protein] + ADP + H(+)</text>
        <dbReference type="Rhea" id="RHEA:17989"/>
        <dbReference type="Rhea" id="RHEA-COMP:9863"/>
        <dbReference type="Rhea" id="RHEA-COMP:11604"/>
        <dbReference type="ChEBI" id="CHEBI:15378"/>
        <dbReference type="ChEBI" id="CHEBI:29999"/>
        <dbReference type="ChEBI" id="CHEBI:30616"/>
        <dbReference type="ChEBI" id="CHEBI:83421"/>
        <dbReference type="ChEBI" id="CHEBI:456216"/>
        <dbReference type="EC" id="2.7.11.1"/>
    </reaction>
</comment>
<gene>
    <name evidence="10" type="ORF">POLS_LOCUS8973</name>
</gene>
<evidence type="ECO:0000256" key="3">
    <source>
        <dbReference type="ARBA" id="ARBA00022679"/>
    </source>
</evidence>
<protein>
    <recommendedName>
        <fullName evidence="1">non-specific serine/threonine protein kinase</fullName>
        <ecNumber evidence="1">2.7.11.1</ecNumber>
    </recommendedName>
</protein>
<evidence type="ECO:0000313" key="10">
    <source>
        <dbReference type="EMBL" id="CAG8259617.1"/>
    </source>
</evidence>
<evidence type="ECO:0000256" key="1">
    <source>
        <dbReference type="ARBA" id="ARBA00012513"/>
    </source>
</evidence>
<dbReference type="GO" id="GO:0000245">
    <property type="term" value="P:spliceosomal complex assembly"/>
    <property type="evidence" value="ECO:0007669"/>
    <property type="project" value="TreeGrafter"/>
</dbReference>
<dbReference type="PANTHER" id="PTHR47634:SF9">
    <property type="entry name" value="PROTEIN KINASE DOMAIN-CONTAINING PROTEIN-RELATED"/>
    <property type="match status" value="1"/>
</dbReference>
<evidence type="ECO:0000256" key="2">
    <source>
        <dbReference type="ARBA" id="ARBA00022527"/>
    </source>
</evidence>
<dbReference type="InterPro" id="IPR000719">
    <property type="entry name" value="Prot_kinase_dom"/>
</dbReference>
<evidence type="ECO:0000256" key="8">
    <source>
        <dbReference type="ARBA" id="ARBA00048679"/>
    </source>
</evidence>
<dbReference type="InterPro" id="IPR011009">
    <property type="entry name" value="Kinase-like_dom_sf"/>
</dbReference>
<keyword evidence="3" id="KW-0808">Transferase</keyword>